<keyword evidence="3" id="KW-1003">Cell membrane</keyword>
<reference evidence="9 10" key="1">
    <citation type="journal article" date="2016" name="Nat. Commun.">
        <title>Thousands of microbial genomes shed light on interconnected biogeochemical processes in an aquifer system.</title>
        <authorList>
            <person name="Anantharaman K."/>
            <person name="Brown C.T."/>
            <person name="Hug L.A."/>
            <person name="Sharon I."/>
            <person name="Castelle C.J."/>
            <person name="Probst A.J."/>
            <person name="Thomas B.C."/>
            <person name="Singh A."/>
            <person name="Wilkins M.J."/>
            <person name="Karaoz U."/>
            <person name="Brodie E.L."/>
            <person name="Williams K.H."/>
            <person name="Hubbard S.S."/>
            <person name="Banfield J.F."/>
        </authorList>
    </citation>
    <scope>NUCLEOTIDE SEQUENCE [LARGE SCALE GENOMIC DNA]</scope>
</reference>
<sequence length="156" mass="16373">MSNFLVANGDLILRLVIAMGLGMAIGAERFIVHKEAGMKTHALVSMGAAVFVIISEALAYKYLGLTGFDPGRIASQIIVGIGFLGAGSIIFHGSRLTGLTTASGLWVTAGIGIAAGFKFYALAVTATVLVLFVLIAVYFIEKPIRKISGDIDQNNI</sequence>
<evidence type="ECO:0000256" key="1">
    <source>
        <dbReference type="ARBA" id="ARBA00004651"/>
    </source>
</evidence>
<evidence type="ECO:0000256" key="2">
    <source>
        <dbReference type="ARBA" id="ARBA00009298"/>
    </source>
</evidence>
<comment type="subcellular location">
    <subcellularLocation>
        <location evidence="1">Cell membrane</location>
        <topology evidence="1">Multi-pass membrane protein</topology>
    </subcellularLocation>
</comment>
<keyword evidence="4 7" id="KW-0812">Transmembrane</keyword>
<evidence type="ECO:0000313" key="10">
    <source>
        <dbReference type="Proteomes" id="UP000179381"/>
    </source>
</evidence>
<evidence type="ECO:0000256" key="4">
    <source>
        <dbReference type="ARBA" id="ARBA00022692"/>
    </source>
</evidence>
<feature type="domain" description="MgtC/SapB/SrpB/YhiD N-terminal" evidence="8">
    <location>
        <begin position="15"/>
        <end position="141"/>
    </location>
</feature>
<dbReference type="EMBL" id="MFVH01000011">
    <property type="protein sequence ID" value="OGI92419.1"/>
    <property type="molecule type" value="Genomic_DNA"/>
</dbReference>
<keyword evidence="5 7" id="KW-1133">Transmembrane helix</keyword>
<keyword evidence="6 7" id="KW-0472">Membrane</keyword>
<comment type="caution">
    <text evidence="9">The sequence shown here is derived from an EMBL/GenBank/DDBJ whole genome shotgun (WGS) entry which is preliminary data.</text>
</comment>
<feature type="transmembrane region" description="Helical" evidence="7">
    <location>
        <begin position="12"/>
        <end position="31"/>
    </location>
</feature>
<accession>A0A1F6XDU0</accession>
<dbReference type="Proteomes" id="UP000179381">
    <property type="component" value="Unassembled WGS sequence"/>
</dbReference>
<evidence type="ECO:0000259" key="8">
    <source>
        <dbReference type="Pfam" id="PF02308"/>
    </source>
</evidence>
<feature type="transmembrane region" description="Helical" evidence="7">
    <location>
        <begin position="73"/>
        <end position="91"/>
    </location>
</feature>
<evidence type="ECO:0000256" key="7">
    <source>
        <dbReference type="SAM" id="Phobius"/>
    </source>
</evidence>
<name>A0A1F6XDU0_9BACT</name>
<dbReference type="GO" id="GO:0005886">
    <property type="term" value="C:plasma membrane"/>
    <property type="evidence" value="ECO:0007669"/>
    <property type="project" value="UniProtKB-SubCell"/>
</dbReference>
<gene>
    <name evidence="9" type="ORF">A2933_00460</name>
</gene>
<feature type="transmembrane region" description="Helical" evidence="7">
    <location>
        <begin position="119"/>
        <end position="140"/>
    </location>
</feature>
<dbReference type="InterPro" id="IPR003416">
    <property type="entry name" value="MgtC/SapB/SrpB/YhiD_fam"/>
</dbReference>
<feature type="transmembrane region" description="Helical" evidence="7">
    <location>
        <begin position="43"/>
        <end position="61"/>
    </location>
</feature>
<evidence type="ECO:0000256" key="5">
    <source>
        <dbReference type="ARBA" id="ARBA00022989"/>
    </source>
</evidence>
<protein>
    <recommendedName>
        <fullName evidence="8">MgtC/SapB/SrpB/YhiD N-terminal domain-containing protein</fullName>
    </recommendedName>
</protein>
<dbReference type="PANTHER" id="PTHR33778">
    <property type="entry name" value="PROTEIN MGTC"/>
    <property type="match status" value="1"/>
</dbReference>
<dbReference type="Pfam" id="PF02308">
    <property type="entry name" value="MgtC"/>
    <property type="match status" value="1"/>
</dbReference>
<comment type="similarity">
    <text evidence="2">Belongs to the MgtC/SapB family.</text>
</comment>
<dbReference type="AlphaFoldDB" id="A0A1F6XDU0"/>
<evidence type="ECO:0000256" key="3">
    <source>
        <dbReference type="ARBA" id="ARBA00022475"/>
    </source>
</evidence>
<organism evidence="9 10">
    <name type="scientific">Candidatus Nomurabacteria bacterium RIFCSPLOWO2_01_FULL_46_18</name>
    <dbReference type="NCBI Taxonomy" id="1801783"/>
    <lineage>
        <taxon>Bacteria</taxon>
        <taxon>Candidatus Nomuraibacteriota</taxon>
    </lineage>
</organism>
<evidence type="ECO:0000313" key="9">
    <source>
        <dbReference type="EMBL" id="OGI92419.1"/>
    </source>
</evidence>
<dbReference type="PANTHER" id="PTHR33778:SF1">
    <property type="entry name" value="MAGNESIUM TRANSPORTER YHID-RELATED"/>
    <property type="match status" value="1"/>
</dbReference>
<dbReference type="PRINTS" id="PR01837">
    <property type="entry name" value="MGTCSAPBPROT"/>
</dbReference>
<evidence type="ECO:0000256" key="6">
    <source>
        <dbReference type="ARBA" id="ARBA00023136"/>
    </source>
</evidence>
<proteinExistence type="inferred from homology"/>
<dbReference type="InterPro" id="IPR049177">
    <property type="entry name" value="MgtC_SapB_SrpB_YhiD_N"/>
</dbReference>